<feature type="domain" description="Cadherin" evidence="2">
    <location>
        <begin position="1781"/>
        <end position="1860"/>
    </location>
</feature>
<dbReference type="Proteomes" id="UP000019483">
    <property type="component" value="Unassembled WGS sequence"/>
</dbReference>
<evidence type="ECO:0000313" key="4">
    <source>
        <dbReference type="Proteomes" id="UP000019483"/>
    </source>
</evidence>
<dbReference type="Gene3D" id="2.60.40.10">
    <property type="entry name" value="Immunoglobulins"/>
    <property type="match status" value="22"/>
</dbReference>
<keyword evidence="1" id="KW-0812">Transmembrane</keyword>
<keyword evidence="4" id="KW-1185">Reference proteome</keyword>
<feature type="transmembrane region" description="Helical" evidence="1">
    <location>
        <begin position="12"/>
        <end position="33"/>
    </location>
</feature>
<dbReference type="InterPro" id="IPR006644">
    <property type="entry name" value="Cadg"/>
</dbReference>
<dbReference type="InterPro" id="IPR003599">
    <property type="entry name" value="Ig_sub"/>
</dbReference>
<feature type="domain" description="Cadherin" evidence="2">
    <location>
        <begin position="1590"/>
        <end position="1680"/>
    </location>
</feature>
<dbReference type="STRING" id="1090322.MettiDRAFT_2082"/>
<dbReference type="SMART" id="SM00409">
    <property type="entry name" value="IG"/>
    <property type="match status" value="6"/>
</dbReference>
<dbReference type="NCBIfam" id="NF012211">
    <property type="entry name" value="tand_rpt_95"/>
    <property type="match status" value="4"/>
</dbReference>
<dbReference type="CDD" id="cd11304">
    <property type="entry name" value="Cadherin_repeat"/>
    <property type="match status" value="4"/>
</dbReference>
<organism evidence="3 4">
    <name type="scientific">Methanolobus tindarius DSM 2278</name>
    <dbReference type="NCBI Taxonomy" id="1090322"/>
    <lineage>
        <taxon>Archaea</taxon>
        <taxon>Methanobacteriati</taxon>
        <taxon>Methanobacteriota</taxon>
        <taxon>Stenosarchaea group</taxon>
        <taxon>Methanomicrobia</taxon>
        <taxon>Methanosarcinales</taxon>
        <taxon>Methanosarcinaceae</taxon>
        <taxon>Methanolobus</taxon>
    </lineage>
</organism>
<evidence type="ECO:0000259" key="2">
    <source>
        <dbReference type="PROSITE" id="PS50268"/>
    </source>
</evidence>
<keyword evidence="1" id="KW-1133">Transmembrane helix</keyword>
<dbReference type="PROSITE" id="PS50268">
    <property type="entry name" value="CADHERIN_2"/>
    <property type="match status" value="5"/>
</dbReference>
<proteinExistence type="predicted"/>
<dbReference type="SUPFAM" id="SSF49313">
    <property type="entry name" value="Cadherin-like"/>
    <property type="match status" value="21"/>
</dbReference>
<comment type="caution">
    <text evidence="3">The sequence shown here is derived from an EMBL/GenBank/DDBJ whole genome shotgun (WGS) entry which is preliminary data.</text>
</comment>
<gene>
    <name evidence="3" type="ORF">MettiDRAFT_2082</name>
</gene>
<dbReference type="SMART" id="SM00112">
    <property type="entry name" value="CA"/>
    <property type="match status" value="11"/>
</dbReference>
<feature type="transmembrane region" description="Helical" evidence="1">
    <location>
        <begin position="2981"/>
        <end position="2998"/>
    </location>
</feature>
<feature type="domain" description="Cadherin" evidence="2">
    <location>
        <begin position="2218"/>
        <end position="2318"/>
    </location>
</feature>
<dbReference type="InterPro" id="IPR013783">
    <property type="entry name" value="Ig-like_fold"/>
</dbReference>
<feature type="domain" description="Cadherin" evidence="2">
    <location>
        <begin position="2491"/>
        <end position="2573"/>
    </location>
</feature>
<name>W9DQ67_METTI</name>
<dbReference type="InterPro" id="IPR022409">
    <property type="entry name" value="PKD/Chitinase_dom"/>
</dbReference>
<dbReference type="InterPro" id="IPR026453">
    <property type="entry name" value="PGF_pre_PGF"/>
</dbReference>
<reference evidence="3 4" key="1">
    <citation type="submission" date="2013-08" db="EMBL/GenBank/DDBJ databases">
        <authorList>
            <consortium name="DOE Joint Genome Institute"/>
            <person name="Eisen J."/>
            <person name="Huntemann M."/>
            <person name="Han J."/>
            <person name="Chen A."/>
            <person name="Kyrpides N."/>
            <person name="Mavromatis K."/>
            <person name="Markowitz V."/>
            <person name="Palaniappan K."/>
            <person name="Ivanova N."/>
            <person name="Schaumberg A."/>
            <person name="Pati A."/>
            <person name="Liolios K."/>
            <person name="Nordberg H.P."/>
            <person name="Cantor M.N."/>
            <person name="Hua S.X."/>
            <person name="Woyke T."/>
        </authorList>
    </citation>
    <scope>NUCLEOTIDE SEQUENCE [LARGE SCALE GENOMIC DNA]</scope>
    <source>
        <strain evidence="3 4">DSM 2278</strain>
    </source>
</reference>
<protein>
    <submittedName>
        <fullName evidence="3">Putative Ig domain-containing protein</fullName>
    </submittedName>
</protein>
<dbReference type="SUPFAM" id="SSF49384">
    <property type="entry name" value="Carbohydrate-binding domain"/>
    <property type="match status" value="1"/>
</dbReference>
<dbReference type="InterPro" id="IPR002126">
    <property type="entry name" value="Cadherin-like_dom"/>
</dbReference>
<sequence>MFPKGTEKCKKIGFIFISIALSILLLSVFASAYSNETVIVGSTVVNPGVSFSLPVFVDNITNIGLLSFDILFDNSSIHIEDISANITMQSSDPDSYLDNSTGFANTTFYFDNLSSEDELHIANLMFRSLVSGNTYDIVLRNVSFSNNTSSFPAGYVVNGSVRVNSPPVINDIENKTVNIGSNLNFTISATDQDEMDNINLSYAVEGLPGGYLLNSSNGSFSWTPAETDIGNHSANFSVSDGYALDFTSATIFVKEIAAVIDHKPELLPIGNKSVNETETLSFLLQATDLDNDPITYSSEILPDNSTLNETSGEFKWVTDYSDSGDYIVEFIASSTDKSDSETIYIEVTNLNQAPVLEEITEQYVNETETLELTLLANDSDSGAILSYSTNATFGELSGSIFTWTPDYNSAGTYVVEFTVNDTMDTDSQTVIINVGNTNRPPVLDPIGNFEVNENDSLSITLSANDSDGNSLAYSSNVSFGSISGNTFTWIPEFDDAGTYDVEFTVSDGIDLDSKIATIIVNNTNRPPDLKGIGSQSVLENSLLEITLSATDPDSEDSLTYGFNASFGNLSGDVFTWIPGFDDSGIYNVEFNVSDGSLVDYEVITITVSNVNNEPVLTEIGEKYISENDTLIITLSATDADNDANLTYSTNATFGNLSGIVFTWKPDYDSAGIHVVEFTVSDGMDSDSETVVINVENINRAPVLSSIENLEINENELMSITLPGSDPDGNNLIYSSNVTFGHVSDNIFTWTPGYDDAGVYIIEFTVSDEFDSDTEIVTVTVNNVNRAPDLSPIGSYSVDENSSLIISLDAADFDSEDTLDYDCNVSFGNLNDSIFTWTPDYESSGVYAIEFTVSDGNESDSEVAVVTVNNVNRAPVLTSPGSYSVAENSALVITLSANDPDFGDSLYFSHNVTSASMEDNVFTWIPDFNQSGVHAIEFTVTDGNLSDSAVAIVTVTNTNRAPFIQPISDKLVYENQELVIQIDGSDPDDDLLTYETSASFGNLEGNVFIWTPSYDDSGIYDVSFTVSDGNLTYTEYIKIAVGNTNVPPVLDTIGGKTVDENQYLSFTINASDADSGDTLTYSASGLPSGASFNDQNRQFSWTPTYNQSGTHNVVFEVSDGLFTDTELVQIVVNNINIAPFLAPIGNITVNETSKIIFIVTATDHDKDSLTYLISNPSNVGSFNSITHEFRWIPGYDDSGTYNLTFTASDGVLSDSETIYIEVKNVNRAPELDPIGNKVVNEAEQLSFTIIGSDPDYDSLDYSANGIPDGADFNELTHTFTWTPDYDDSGAYDVTFTVSDGTLSDSETITISVGSANRPPELDYIGDKTAVEGSELSFSINASDPDMTTLTYTTSVLPEGADFDENTLAFTWTPDYDQAGSHSITFTVGDGELYDSETISIDVANTNRAPTLSEIGNKNVAEGEELSFTVIGNDPDSELLTYSASGVPDGADFDESTRTFLWTPDYDDSGSYDVNFTVSDGDLSDSETITISVGSVNRPPELESIGDKNAVEGSGLSFTINATDPDQNSLSYSTSALPAGADFDEETLTFVWIPDYDQAGSHSVTFTVSDGELSDSETISIGVENTNRAPVMANIEDVSVDENSELIISVSATDPDEESLSYSVTGKPESSIFNTQTHKLVWTPDYNESGVYNVTFTVTDGDLSDSQTVTITVNNVNRPPVLTNIGNKNVDENTTLSFIISAEDPDLDDLIYSATELPDASEFDPETHEFSWTPDYGESGIYSVTFTVSDGELFDSETVTISVGLVNRAPELVPIGDKTVAEGSELNFTISAADPDEDNLEYSASELPDGADFDEDSYTFSWSPDYEQEGSYSVTFTVSDGSLTDSETVFIDVENTNRAPLLSEIGNKNVAESEKLSFTIDGSDPDNNPLSYFASGLPDDAVFNSNTRSFIWTPGYDDSGIYEVTFTVTDGELNDSETISISVGAVNRPPVLVPIGNKIVNENSELSFNIAGTDPDEDDLTYYIENKPIDANFDENTGYFSWIPDYNASGVYSVTFGVNDGSLTDSETISITVYHVNRAPVLGNIGNKQVNEGTELSFNVSAEDEDGDTLIYYTNALPQSAVFDPEAREFSWTPDFEDSGSYSVTFYVSDGYLVDSETITISVGSVNRAPELVPIGDKTVDEGSELRFAVSGSDPDLNDLTYSVTGLPSGADFDEDTQEFTWYPDYDQSGTYNVTFSVSDGVLSDSETITITVVSVNRSPELVPIGDLFVNENELLTINLQANDEDEGDVLYYSVVDASGDSTIDSSTGVFTWTPSYDEAGIHYVVFSVSDGQAEDTENVKITVANVNRPPQIDIPSPVYVAENDTLVLDLNASDPDNTPLGISKDFGSGSLDDGIFTWNTGYEDEGSYFVTFTVSDGELEVSQTVEIIVTGSNSAPVLSPIDSIVVNELETLSIDLTANDIDNDELNFSKDVEYGELTDNIFTWTPGINDKGIYYIVFTVSDGQLSDSKTAMIAVGNTNIPPTIVKTGNQYINENETLEFTLNATDLDNETLTYAVTDLPSGATFNTSSGSFKWTPTYEQSGEYSIEFRVSDLLYTAFDTVLVNVENVNRAPVFDFIPTCEVNETEQVKINLSAGDPDGNSLSFLTDFENGKIIGDTFVWDTGYYDSGEYYIIFNTTDGELYDSTTVYVLVNPTNMPPEMESIGSRSIYENETLEFYVNATDADNDSLTYTVSGAPSGSSLDPDTRLFHWIPNYRQSGSYSIEFHVTDGEFNDSEAITIRVYDVDNKVTDYSGFSSSDSSSGGGGGGGSSGAEDYNNVAYKDYSIKYVTQGSQIEFAFPNSENDLDSVKFTALKAAGQVKTVIEILYDRSSLVSTNPPGNVYRYINIWVGDTKFNSGNYFSSAEVSFKVSKQWLEDNNAEPESVKLYRYSGGSWSELKTSRIGTDVNNYYFKAQTPGFSPFAIASTGSTSILRSSVTESTAQSTKVSYESNAELNSMNDVPDAEIMSKALEQEPVSPFNTRILFIGIVGILLIGSAVGYRSRNESPVLRRYYEAIHAFVLGIKNAGEWTAHKLSSESLNKDYAALSVKWDEIKSTDYKAIYEKKLAEIKERQK</sequence>
<accession>W9DQ67</accession>
<keyword evidence="1" id="KW-0472">Membrane</keyword>
<evidence type="ECO:0000256" key="1">
    <source>
        <dbReference type="SAM" id="Phobius"/>
    </source>
</evidence>
<dbReference type="NCBIfam" id="TIGR04213">
    <property type="entry name" value="PGF_pre_PGF"/>
    <property type="match status" value="1"/>
</dbReference>
<dbReference type="GO" id="GO:0005509">
    <property type="term" value="F:calcium ion binding"/>
    <property type="evidence" value="ECO:0007669"/>
    <property type="project" value="InterPro"/>
</dbReference>
<dbReference type="SMART" id="SM00736">
    <property type="entry name" value="CADG"/>
    <property type="match status" value="23"/>
</dbReference>
<dbReference type="OrthoDB" id="137612at2157"/>
<dbReference type="InterPro" id="IPR008965">
    <property type="entry name" value="CBM2/CBM3_carb-bd_dom_sf"/>
</dbReference>
<dbReference type="Pfam" id="PF17963">
    <property type="entry name" value="Big_9"/>
    <property type="match status" value="11"/>
</dbReference>
<evidence type="ECO:0000313" key="3">
    <source>
        <dbReference type="EMBL" id="ETA68609.1"/>
    </source>
</evidence>
<dbReference type="RefSeq" id="WP_023845744.1">
    <property type="nucleotide sequence ID" value="NZ_AZAJ01000001.1"/>
</dbReference>
<dbReference type="SMART" id="SM00089">
    <property type="entry name" value="PKD"/>
    <property type="match status" value="13"/>
</dbReference>
<feature type="domain" description="Cadherin" evidence="2">
    <location>
        <begin position="2141"/>
        <end position="2220"/>
    </location>
</feature>
<dbReference type="Pfam" id="PF05345">
    <property type="entry name" value="He_PIG"/>
    <property type="match status" value="13"/>
</dbReference>
<dbReference type="GO" id="GO:0030246">
    <property type="term" value="F:carbohydrate binding"/>
    <property type="evidence" value="ECO:0007669"/>
    <property type="project" value="InterPro"/>
</dbReference>
<dbReference type="GO" id="GO:0016020">
    <property type="term" value="C:membrane"/>
    <property type="evidence" value="ECO:0007669"/>
    <property type="project" value="InterPro"/>
</dbReference>
<dbReference type="InterPro" id="IPR015919">
    <property type="entry name" value="Cadherin-like_sf"/>
</dbReference>
<dbReference type="EMBL" id="AZAJ01000001">
    <property type="protein sequence ID" value="ETA68609.1"/>
    <property type="molecule type" value="Genomic_DNA"/>
</dbReference>
<dbReference type="GO" id="GO:0007156">
    <property type="term" value="P:homophilic cell adhesion via plasma membrane adhesion molecules"/>
    <property type="evidence" value="ECO:0007669"/>
    <property type="project" value="InterPro"/>
</dbReference>